<evidence type="ECO:0000259" key="10">
    <source>
        <dbReference type="Pfam" id="PF01747"/>
    </source>
</evidence>
<dbReference type="PANTHER" id="PTHR43509">
    <property type="match status" value="1"/>
</dbReference>
<evidence type="ECO:0000259" key="11">
    <source>
        <dbReference type="Pfam" id="PF14306"/>
    </source>
</evidence>
<dbReference type="InterPro" id="IPR020792">
    <property type="entry name" value="SO4_adenylyltransferase_pro"/>
</dbReference>
<comment type="pathway">
    <text evidence="1 8">Sulfur metabolism; hydrogen sulfide biosynthesis; sulfite from sulfate: step 1/3.</text>
</comment>
<evidence type="ECO:0000256" key="3">
    <source>
        <dbReference type="ARBA" id="ARBA00022695"/>
    </source>
</evidence>
<evidence type="ECO:0000256" key="4">
    <source>
        <dbReference type="ARBA" id="ARBA00022741"/>
    </source>
</evidence>
<dbReference type="PANTHER" id="PTHR43509:SF1">
    <property type="entry name" value="SULFATE ADENYLYLTRANSFERASE"/>
    <property type="match status" value="1"/>
</dbReference>
<feature type="domain" description="Sulphate adenylyltransferase catalytic" evidence="10">
    <location>
        <begin position="201"/>
        <end position="413"/>
    </location>
</feature>
<gene>
    <name evidence="8" type="primary">sat</name>
    <name evidence="12" type="ORF">SADO_07447</name>
</gene>
<dbReference type="EC" id="2.7.7.4" evidence="8"/>
<comment type="catalytic activity">
    <reaction evidence="7 8">
        <text>sulfate + ATP + H(+) = adenosine 5'-phosphosulfate + diphosphate</text>
        <dbReference type="Rhea" id="RHEA:18133"/>
        <dbReference type="ChEBI" id="CHEBI:15378"/>
        <dbReference type="ChEBI" id="CHEBI:16189"/>
        <dbReference type="ChEBI" id="CHEBI:30616"/>
        <dbReference type="ChEBI" id="CHEBI:33019"/>
        <dbReference type="ChEBI" id="CHEBI:58243"/>
        <dbReference type="EC" id="2.7.7.4"/>
    </reaction>
</comment>
<keyword evidence="4 8" id="KW-0547">Nucleotide-binding</keyword>
<evidence type="ECO:0000256" key="7">
    <source>
        <dbReference type="ARBA" id="ARBA00049370"/>
    </source>
</evidence>
<dbReference type="NCBIfam" id="TIGR00339">
    <property type="entry name" value="sopT"/>
    <property type="match status" value="1"/>
</dbReference>
<evidence type="ECO:0000256" key="9">
    <source>
        <dbReference type="SAM" id="MobiDB-lite"/>
    </source>
</evidence>
<dbReference type="Gene3D" id="3.40.50.620">
    <property type="entry name" value="HUPs"/>
    <property type="match status" value="1"/>
</dbReference>
<dbReference type="Proteomes" id="UP001460888">
    <property type="component" value="Unassembled WGS sequence"/>
</dbReference>
<dbReference type="CDD" id="cd00517">
    <property type="entry name" value="ATPS"/>
    <property type="match status" value="1"/>
</dbReference>
<evidence type="ECO:0000256" key="5">
    <source>
        <dbReference type="ARBA" id="ARBA00022840"/>
    </source>
</evidence>
<dbReference type="EMBL" id="APND01000002">
    <property type="protein sequence ID" value="MES1929072.1"/>
    <property type="molecule type" value="Genomic_DNA"/>
</dbReference>
<dbReference type="InterPro" id="IPR002650">
    <property type="entry name" value="Sulphate_adenylyltransferase"/>
</dbReference>
<dbReference type="Pfam" id="PF01747">
    <property type="entry name" value="ATP-sulfurylase"/>
    <property type="match status" value="1"/>
</dbReference>
<sequence>MRVAASRGRATSFSPFDNARRDDMIKPHGSDTLNPLYVAEEAAREQLMQEAHELPAITVSSAAAANAVMLGAGYFNPLTGFMSKADALSVGENLRTADGLFWPVPVVNVVDNIESIKGAARIALRDPNVDGNPVIAVQDVEGIDEFSEDELNTLVEQIFATGDDEHPGVATFKSLGRYVVHGPIQVLNFSYFEDDFPDTFRTAQSIRDEFAERGWEKVVAFQTRNPMHRAHEELCKMAMEATGADGILVHMLLGKLKPGDIPANVRDAAIRKMVDVYFPENSVMITGYGFDMLYAGPREAVLHAVFRQNAGCSYLIVGRDHAGVGDFYGPFDAQTIFEERVPDDALDIEIFAADHTAFSKKLGKVVMMRDVPDHTKDDFVLLSGTKVREMLGNGIAPPEEFSRPEVAEILMEYYQSK</sequence>
<keyword evidence="5 8" id="KW-0067">ATP-binding</keyword>
<dbReference type="Gene3D" id="3.10.400.10">
    <property type="entry name" value="Sulfate adenylyltransferase"/>
    <property type="match status" value="1"/>
</dbReference>
<name>A0ABV2AZN3_9GAMM</name>
<dbReference type="InterPro" id="IPR015947">
    <property type="entry name" value="PUA-like_sf"/>
</dbReference>
<dbReference type="InterPro" id="IPR024951">
    <property type="entry name" value="Sulfurylase_cat_dom"/>
</dbReference>
<feature type="region of interest" description="Disordered" evidence="9">
    <location>
        <begin position="1"/>
        <end position="28"/>
    </location>
</feature>
<feature type="compositionally biased region" description="Basic and acidic residues" evidence="9">
    <location>
        <begin position="18"/>
        <end position="28"/>
    </location>
</feature>
<dbReference type="SUPFAM" id="SSF52374">
    <property type="entry name" value="Nucleotidylyl transferase"/>
    <property type="match status" value="1"/>
</dbReference>
<evidence type="ECO:0000313" key="12">
    <source>
        <dbReference type="EMBL" id="MES1929072.1"/>
    </source>
</evidence>
<evidence type="ECO:0000313" key="13">
    <source>
        <dbReference type="Proteomes" id="UP001460888"/>
    </source>
</evidence>
<evidence type="ECO:0000256" key="6">
    <source>
        <dbReference type="ARBA" id="ARBA00037980"/>
    </source>
</evidence>
<dbReference type="InterPro" id="IPR025980">
    <property type="entry name" value="ATP-Sase_PUA-like_dom"/>
</dbReference>
<comment type="caution">
    <text evidence="12">The sequence shown here is derived from an EMBL/GenBank/DDBJ whole genome shotgun (WGS) entry which is preliminary data.</text>
</comment>
<evidence type="ECO:0000256" key="8">
    <source>
        <dbReference type="HAMAP-Rule" id="MF_00066"/>
    </source>
</evidence>
<dbReference type="InterPro" id="IPR014729">
    <property type="entry name" value="Rossmann-like_a/b/a_fold"/>
</dbReference>
<dbReference type="HAMAP" id="MF_00066">
    <property type="entry name" value="Sulf_adenylyltr"/>
    <property type="match status" value="1"/>
</dbReference>
<protein>
    <recommendedName>
        <fullName evidence="8">Sulfate adenylyltransferase</fullName>
        <ecNumber evidence="8">2.7.7.4</ecNumber>
    </recommendedName>
    <alternativeName>
        <fullName evidence="8">ATP-sulfurylase</fullName>
    </alternativeName>
    <alternativeName>
        <fullName evidence="8">Sulfate adenylate transferase</fullName>
        <shortName evidence="8">SAT</shortName>
    </alternativeName>
</protein>
<feature type="domain" description="ATP-sulfurylase PUA-like" evidence="11">
    <location>
        <begin position="25"/>
        <end position="188"/>
    </location>
</feature>
<dbReference type="Pfam" id="PF14306">
    <property type="entry name" value="PUA_2"/>
    <property type="match status" value="1"/>
</dbReference>
<comment type="similarity">
    <text evidence="6 8">Belongs to the sulfate adenylyltransferase family.</text>
</comment>
<evidence type="ECO:0000256" key="1">
    <source>
        <dbReference type="ARBA" id="ARBA00005048"/>
    </source>
</evidence>
<dbReference type="GO" id="GO:0016779">
    <property type="term" value="F:nucleotidyltransferase activity"/>
    <property type="evidence" value="ECO:0007669"/>
    <property type="project" value="UniProtKB-KW"/>
</dbReference>
<evidence type="ECO:0000256" key="2">
    <source>
        <dbReference type="ARBA" id="ARBA00022679"/>
    </source>
</evidence>
<accession>A0ABV2AZN3</accession>
<reference evidence="12 13" key="1">
    <citation type="submission" date="2013-03" db="EMBL/GenBank/DDBJ databases">
        <title>Salinisphaera dokdonensis CL-ES53 Genome Sequencing.</title>
        <authorList>
            <person name="Li C."/>
            <person name="Lai Q."/>
            <person name="Shao Z."/>
        </authorList>
    </citation>
    <scope>NUCLEOTIDE SEQUENCE [LARGE SCALE GENOMIC DNA]</scope>
    <source>
        <strain evidence="12 13">CL-ES53</strain>
    </source>
</reference>
<keyword evidence="13" id="KW-1185">Reference proteome</keyword>
<keyword evidence="3 8" id="KW-0548">Nucleotidyltransferase</keyword>
<dbReference type="SUPFAM" id="SSF88697">
    <property type="entry name" value="PUA domain-like"/>
    <property type="match status" value="1"/>
</dbReference>
<organism evidence="12 13">
    <name type="scientific">Salinisphaera dokdonensis CL-ES53</name>
    <dbReference type="NCBI Taxonomy" id="1304272"/>
    <lineage>
        <taxon>Bacteria</taxon>
        <taxon>Pseudomonadati</taxon>
        <taxon>Pseudomonadota</taxon>
        <taxon>Gammaproteobacteria</taxon>
        <taxon>Salinisphaerales</taxon>
        <taxon>Salinisphaeraceae</taxon>
        <taxon>Salinisphaera</taxon>
    </lineage>
</organism>
<proteinExistence type="inferred from homology"/>
<keyword evidence="2 8" id="KW-0808">Transferase</keyword>